<accession>G0R4W0</accession>
<dbReference type="Gene3D" id="1.10.510.10">
    <property type="entry name" value="Transferase(Phosphotransferase) domain 1"/>
    <property type="match status" value="1"/>
</dbReference>
<sequence>MFQQKKLDNSSFGKQALINEMEIMRKVNNPYIIKLYEVYESQNSIYFILESLIGGELMERLKKYTSIKEYDIQQIMKNLLIGIEHLHSIGIMHRDLKPQNLLLRCKTNNYGIVLADLGLATYQKNENQFLKRCGTPGYIAPEVLKYKDNDPIYGLKCDIFSAGIIFYLLLTGKVPFQAQNYKNVITLNKFCQINYDILELKNVSQLALDLLQKMLQPDPNWRISASECLQHSFFNKNIIILVHHFLTQTT</sequence>
<dbReference type="FunFam" id="1.10.510.10:FF:000945">
    <property type="entry name" value="Uncharacterized protein"/>
    <property type="match status" value="1"/>
</dbReference>
<dbReference type="SMART" id="SM00220">
    <property type="entry name" value="S_TKc"/>
    <property type="match status" value="1"/>
</dbReference>
<dbReference type="PROSITE" id="PS50011">
    <property type="entry name" value="PROTEIN_KINASE_DOM"/>
    <property type="match status" value="1"/>
</dbReference>
<dbReference type="InParanoid" id="G0R4W0"/>
<dbReference type="STRING" id="857967.G0R4W0"/>
<dbReference type="OrthoDB" id="40902at2759"/>
<dbReference type="EMBL" id="GL984356">
    <property type="protein sequence ID" value="EGR27503.1"/>
    <property type="molecule type" value="Genomic_DNA"/>
</dbReference>
<keyword evidence="2" id="KW-0808">Transferase</keyword>
<dbReference type="GO" id="GO:0005737">
    <property type="term" value="C:cytoplasm"/>
    <property type="evidence" value="ECO:0007669"/>
    <property type="project" value="TreeGrafter"/>
</dbReference>
<evidence type="ECO:0000259" key="1">
    <source>
        <dbReference type="PROSITE" id="PS50011"/>
    </source>
</evidence>
<evidence type="ECO:0000313" key="2">
    <source>
        <dbReference type="EMBL" id="EGR27503.1"/>
    </source>
</evidence>
<protein>
    <submittedName>
        <fullName evidence="2">Protein kinase domain protein</fullName>
        <ecNumber evidence="2">2.7.11.17</ecNumber>
    </submittedName>
</protein>
<dbReference type="Pfam" id="PF00069">
    <property type="entry name" value="Pkinase"/>
    <property type="match status" value="1"/>
</dbReference>
<dbReference type="PANTHER" id="PTHR44167:SF18">
    <property type="entry name" value="PROTEIN KINASE DOMAIN-CONTAINING PROTEIN"/>
    <property type="match status" value="1"/>
</dbReference>
<dbReference type="RefSeq" id="XP_004024413.1">
    <property type="nucleotide sequence ID" value="XM_004024364.1"/>
</dbReference>
<dbReference type="SUPFAM" id="SSF56112">
    <property type="entry name" value="Protein kinase-like (PK-like)"/>
    <property type="match status" value="1"/>
</dbReference>
<dbReference type="GeneID" id="14903557"/>
<organism evidence="2 3">
    <name type="scientific">Ichthyophthirius multifiliis</name>
    <name type="common">White spot disease agent</name>
    <name type="synonym">Ich</name>
    <dbReference type="NCBI Taxonomy" id="5932"/>
    <lineage>
        <taxon>Eukaryota</taxon>
        <taxon>Sar</taxon>
        <taxon>Alveolata</taxon>
        <taxon>Ciliophora</taxon>
        <taxon>Intramacronucleata</taxon>
        <taxon>Oligohymenophorea</taxon>
        <taxon>Hymenostomatida</taxon>
        <taxon>Ophryoglenina</taxon>
        <taxon>Ichthyophthirius</taxon>
    </lineage>
</organism>
<dbReference type="GO" id="GO:0005634">
    <property type="term" value="C:nucleus"/>
    <property type="evidence" value="ECO:0007669"/>
    <property type="project" value="TreeGrafter"/>
</dbReference>
<gene>
    <name evidence="2" type="ORF">IMG5_195070</name>
</gene>
<dbReference type="InterPro" id="IPR011009">
    <property type="entry name" value="Kinase-like_dom_sf"/>
</dbReference>
<dbReference type="EC" id="2.7.11.17" evidence="2"/>
<dbReference type="GO" id="GO:0004683">
    <property type="term" value="F:calcium/calmodulin-dependent protein kinase activity"/>
    <property type="evidence" value="ECO:0007669"/>
    <property type="project" value="UniProtKB-EC"/>
</dbReference>
<dbReference type="Gene3D" id="3.30.200.20">
    <property type="entry name" value="Phosphorylase Kinase, domain 1"/>
    <property type="match status" value="1"/>
</dbReference>
<dbReference type="InterPro" id="IPR000719">
    <property type="entry name" value="Prot_kinase_dom"/>
</dbReference>
<dbReference type="GO" id="GO:0044773">
    <property type="term" value="P:mitotic DNA damage checkpoint signaling"/>
    <property type="evidence" value="ECO:0007669"/>
    <property type="project" value="TreeGrafter"/>
</dbReference>
<dbReference type="OMA" id="YMAPEDN"/>
<dbReference type="GO" id="GO:0005524">
    <property type="term" value="F:ATP binding"/>
    <property type="evidence" value="ECO:0007669"/>
    <property type="project" value="InterPro"/>
</dbReference>
<dbReference type="AlphaFoldDB" id="G0R4W0"/>
<dbReference type="InterPro" id="IPR008271">
    <property type="entry name" value="Ser/Thr_kinase_AS"/>
</dbReference>
<reference evidence="2 3" key="1">
    <citation type="submission" date="2011-07" db="EMBL/GenBank/DDBJ databases">
        <authorList>
            <person name="Coyne R."/>
            <person name="Brami D."/>
            <person name="Johnson J."/>
            <person name="Hostetler J."/>
            <person name="Hannick L."/>
            <person name="Clark T."/>
            <person name="Cassidy-Hanley D."/>
            <person name="Inman J."/>
        </authorList>
    </citation>
    <scope>NUCLEOTIDE SEQUENCE [LARGE SCALE GENOMIC DNA]</scope>
    <source>
        <strain evidence="2 3">G5</strain>
    </source>
</reference>
<dbReference type="eggNOG" id="KOG0032">
    <property type="taxonomic scope" value="Eukaryota"/>
</dbReference>
<dbReference type="PANTHER" id="PTHR44167">
    <property type="entry name" value="OVARIAN-SPECIFIC SERINE/THREONINE-PROTEIN KINASE LOK-RELATED"/>
    <property type="match status" value="1"/>
</dbReference>
<feature type="domain" description="Protein kinase" evidence="1">
    <location>
        <begin position="1"/>
        <end position="234"/>
    </location>
</feature>
<keyword evidence="3" id="KW-1185">Reference proteome</keyword>
<evidence type="ECO:0000313" key="3">
    <source>
        <dbReference type="Proteomes" id="UP000008983"/>
    </source>
</evidence>
<name>G0R4W0_ICHMU</name>
<keyword evidence="2" id="KW-0418">Kinase</keyword>
<dbReference type="Proteomes" id="UP000008983">
    <property type="component" value="Unassembled WGS sequence"/>
</dbReference>
<proteinExistence type="predicted"/>
<dbReference type="PROSITE" id="PS00108">
    <property type="entry name" value="PROTEIN_KINASE_ST"/>
    <property type="match status" value="1"/>
</dbReference>